<dbReference type="PROSITE" id="PS50222">
    <property type="entry name" value="EF_HAND_2"/>
    <property type="match status" value="1"/>
</dbReference>
<name>A0A7M7MNT8_APIME</name>
<keyword evidence="6" id="KW-1185">Reference proteome</keyword>
<keyword evidence="2" id="KW-0677">Repeat</keyword>
<evidence type="ECO:0000313" key="6">
    <source>
        <dbReference type="Proteomes" id="UP000005203"/>
    </source>
</evidence>
<reference evidence="7" key="2">
    <citation type="submission" date="2025-04" db="UniProtKB">
        <authorList>
            <consortium name="RefSeq"/>
        </authorList>
    </citation>
    <scope>IDENTIFICATION</scope>
    <source>
        <strain evidence="7">DH4</strain>
        <tissue evidence="7">Whole body</tissue>
    </source>
</reference>
<dbReference type="FunFam" id="1.10.238.10:FF:000178">
    <property type="entry name" value="Calmodulin-2 A"/>
    <property type="match status" value="1"/>
</dbReference>
<dbReference type="SUPFAM" id="SSF47473">
    <property type="entry name" value="EF-hand"/>
    <property type="match status" value="1"/>
</dbReference>
<organism evidence="5">
    <name type="scientific">Apis mellifera</name>
    <name type="common">Honeybee</name>
    <dbReference type="NCBI Taxonomy" id="7460"/>
    <lineage>
        <taxon>Eukaryota</taxon>
        <taxon>Metazoa</taxon>
        <taxon>Ecdysozoa</taxon>
        <taxon>Arthropoda</taxon>
        <taxon>Hexapoda</taxon>
        <taxon>Insecta</taxon>
        <taxon>Pterygota</taxon>
        <taxon>Neoptera</taxon>
        <taxon>Endopterygota</taxon>
        <taxon>Hymenoptera</taxon>
        <taxon>Apocrita</taxon>
        <taxon>Aculeata</taxon>
        <taxon>Apoidea</taxon>
        <taxon>Anthophila</taxon>
        <taxon>Apidae</taxon>
        <taxon>Apis</taxon>
    </lineage>
</organism>
<dbReference type="OrthoDB" id="343296at2759"/>
<evidence type="ECO:0000256" key="1">
    <source>
        <dbReference type="ARBA" id="ARBA00022723"/>
    </source>
</evidence>
<dbReference type="InterPro" id="IPR050230">
    <property type="entry name" value="CALM/Myosin/TropC-like"/>
</dbReference>
<keyword evidence="3" id="KW-0472">Membrane</keyword>
<dbReference type="GO" id="GO:0016460">
    <property type="term" value="C:myosin II complex"/>
    <property type="evidence" value="ECO:0007669"/>
    <property type="project" value="TreeGrafter"/>
</dbReference>
<dbReference type="PANTHER" id="PTHR23048">
    <property type="entry name" value="MYOSIN LIGHT CHAIN 1, 3"/>
    <property type="match status" value="1"/>
</dbReference>
<evidence type="ECO:0000313" key="7">
    <source>
        <dbReference type="RefSeq" id="XP_026298742.1"/>
    </source>
</evidence>
<accession>A0A8B8H419</accession>
<dbReference type="KEGG" id="ame:113219009"/>
<dbReference type="InterPro" id="IPR002048">
    <property type="entry name" value="EF_hand_dom"/>
</dbReference>
<protein>
    <submittedName>
        <fullName evidence="7">Cell division control protein 31-like</fullName>
    </submittedName>
</protein>
<accession>A0A7M7MNT8</accession>
<keyword evidence="3" id="KW-1133">Transmembrane helix</keyword>
<feature type="domain" description="EF-hand" evidence="4">
    <location>
        <begin position="12"/>
        <end position="47"/>
    </location>
</feature>
<evidence type="ECO:0000256" key="2">
    <source>
        <dbReference type="ARBA" id="ARBA00022737"/>
    </source>
</evidence>
<dbReference type="GeneID" id="113219009"/>
<reference evidence="5" key="1">
    <citation type="submission" date="2021-01" db="UniProtKB">
        <authorList>
            <consortium name="EnsemblMetazoa"/>
        </authorList>
    </citation>
    <scope>IDENTIFICATION</scope>
    <source>
        <strain evidence="5">DH4</strain>
    </source>
</reference>
<dbReference type="PANTHER" id="PTHR23048:SF48">
    <property type="entry name" value="CENTRIN 3"/>
    <property type="match status" value="1"/>
</dbReference>
<dbReference type="Pfam" id="PF13499">
    <property type="entry name" value="EF-hand_7"/>
    <property type="match status" value="1"/>
</dbReference>
<dbReference type="AlphaFoldDB" id="A0A7M7MNT8"/>
<dbReference type="EnsemblMetazoa" id="XM_026442957">
    <property type="protein sequence ID" value="XP_026298742"/>
    <property type="gene ID" value="LOC113219009"/>
</dbReference>
<dbReference type="RefSeq" id="XP_026298742.1">
    <property type="nucleotide sequence ID" value="XM_026442957.1"/>
</dbReference>
<evidence type="ECO:0000313" key="5">
    <source>
        <dbReference type="EnsemblMetazoa" id="XP_026298742"/>
    </source>
</evidence>
<feature type="transmembrane region" description="Helical" evidence="3">
    <location>
        <begin position="146"/>
        <end position="165"/>
    </location>
</feature>
<keyword evidence="1" id="KW-0479">Metal-binding</keyword>
<dbReference type="InterPro" id="IPR011992">
    <property type="entry name" value="EF-hand-dom_pair"/>
</dbReference>
<sequence length="179" mass="21568">MSNITKNILMESTKKRLKELFCLMDSDIDGYLDYYEMKAALKALGFPVKKSYILSMIRMYDKRGYNKICFNDFYYIVTEMLIKRNPIDEIKYVFKLFINKSSINKITLEDLQKFNQKLKCNLINEEMELMIKEFDLDQDGSSKKIFYFRLITLIKFLFIIITYLFDQSEFMDIMMDFTI</sequence>
<dbReference type="Pfam" id="PF13833">
    <property type="entry name" value="EF-hand_8"/>
    <property type="match status" value="1"/>
</dbReference>
<evidence type="ECO:0000259" key="4">
    <source>
        <dbReference type="PROSITE" id="PS50222"/>
    </source>
</evidence>
<dbReference type="GO" id="GO:0005509">
    <property type="term" value="F:calcium ion binding"/>
    <property type="evidence" value="ECO:0007669"/>
    <property type="project" value="InterPro"/>
</dbReference>
<evidence type="ECO:0000256" key="3">
    <source>
        <dbReference type="SAM" id="Phobius"/>
    </source>
</evidence>
<dbReference type="Proteomes" id="UP000005203">
    <property type="component" value="Linkage group LG9"/>
</dbReference>
<keyword evidence="3" id="KW-0812">Transmembrane</keyword>
<proteinExistence type="predicted"/>
<gene>
    <name evidence="7" type="primary">LOC113219009</name>
</gene>
<dbReference type="CDD" id="cd00051">
    <property type="entry name" value="EFh"/>
    <property type="match status" value="1"/>
</dbReference>
<dbReference type="Gene3D" id="1.10.238.10">
    <property type="entry name" value="EF-hand"/>
    <property type="match status" value="2"/>
</dbReference>
<dbReference type="SMART" id="SM00054">
    <property type="entry name" value="EFh"/>
    <property type="match status" value="2"/>
</dbReference>